<evidence type="ECO:0000313" key="1">
    <source>
        <dbReference type="EMBL" id="AEM39332.1"/>
    </source>
</evidence>
<name>G0EHA8_PYRF1</name>
<reference evidence="1 2" key="1">
    <citation type="journal article" date="2011" name="Stand. Genomic Sci.">
        <title>Complete genome sequence of the hyperthermophilic chemolithoautotroph Pyrolobus fumarii type strain (1A).</title>
        <authorList>
            <person name="Anderson I."/>
            <person name="Goker M."/>
            <person name="Nolan M."/>
            <person name="Lucas S."/>
            <person name="Hammon N."/>
            <person name="Deshpande S."/>
            <person name="Cheng J.F."/>
            <person name="Tapia R."/>
            <person name="Han C."/>
            <person name="Goodwin L."/>
            <person name="Pitluck S."/>
            <person name="Huntemann M."/>
            <person name="Liolios K."/>
            <person name="Ivanova N."/>
            <person name="Pagani I."/>
            <person name="Mavromatis K."/>
            <person name="Ovchinikova G."/>
            <person name="Pati A."/>
            <person name="Chen A."/>
            <person name="Palaniappan K."/>
            <person name="Land M."/>
            <person name="Hauser L."/>
            <person name="Brambilla E.M."/>
            <person name="Huber H."/>
            <person name="Yasawong M."/>
            <person name="Rohde M."/>
            <person name="Spring S."/>
            <person name="Abt B."/>
            <person name="Sikorski J."/>
            <person name="Wirth R."/>
            <person name="Detter J.C."/>
            <person name="Woyke T."/>
            <person name="Bristow J."/>
            <person name="Eisen J.A."/>
            <person name="Markowitz V."/>
            <person name="Hugenholtz P."/>
            <person name="Kyrpides N.C."/>
            <person name="Klenk H.P."/>
            <person name="Lapidus A."/>
        </authorList>
    </citation>
    <scope>NUCLEOTIDE SEQUENCE [LARGE SCALE GENOMIC DNA]</scope>
    <source>
        <strain evidence="2">DSM 11204 / 1A</strain>
    </source>
</reference>
<dbReference type="InParanoid" id="G0EHA8"/>
<dbReference type="Proteomes" id="UP000001037">
    <property type="component" value="Chromosome"/>
</dbReference>
<keyword evidence="2" id="KW-1185">Reference proteome</keyword>
<gene>
    <name evidence="1" type="ordered locus">Pyrfu_1474</name>
</gene>
<dbReference type="eggNOG" id="arCOG12292">
    <property type="taxonomic scope" value="Archaea"/>
</dbReference>
<dbReference type="KEGG" id="pfm:Pyrfu_1474"/>
<sequence>MHKTRIAALILVVLFGATLLATQLWSTYSTQPADNVSIPVPDRLAGYPLLRLVSGDEALRMVKGIHWEPGAIPASGAAVALYGINDKVAYRLWIVEVSNACLAVESMAKKIAEYSNQLPYTPPQPHNYGSVTFYITLDRRNGSYHIFWCEGSYALWLEAYDTSTLMKAVEQLIEFYGSHG</sequence>
<accession>G0EHA8</accession>
<proteinExistence type="predicted"/>
<protein>
    <recommendedName>
        <fullName evidence="3">DUF4367 domain-containing protein</fullName>
    </recommendedName>
</protein>
<dbReference type="EMBL" id="CP002838">
    <property type="protein sequence ID" value="AEM39332.1"/>
    <property type="molecule type" value="Genomic_DNA"/>
</dbReference>
<evidence type="ECO:0008006" key="3">
    <source>
        <dbReference type="Google" id="ProtNLM"/>
    </source>
</evidence>
<evidence type="ECO:0000313" key="2">
    <source>
        <dbReference type="Proteomes" id="UP000001037"/>
    </source>
</evidence>
<dbReference type="HOGENOM" id="CLU_1493032_0_0_2"/>
<organism evidence="1 2">
    <name type="scientific">Pyrolobus fumarii (strain DSM 11204 / 1A)</name>
    <dbReference type="NCBI Taxonomy" id="694429"/>
    <lineage>
        <taxon>Archaea</taxon>
        <taxon>Thermoproteota</taxon>
        <taxon>Thermoprotei</taxon>
        <taxon>Desulfurococcales</taxon>
        <taxon>Pyrodictiaceae</taxon>
        <taxon>Pyrolobus</taxon>
    </lineage>
</organism>
<dbReference type="AlphaFoldDB" id="G0EHA8"/>
<dbReference type="STRING" id="694429.Pyrfu_1474"/>